<dbReference type="AlphaFoldDB" id="A0A3N1Y6Z5"/>
<accession>A0A3N1Y6Z5</accession>
<feature type="domain" description="RNA ligase" evidence="1">
    <location>
        <begin position="74"/>
        <end position="229"/>
    </location>
</feature>
<dbReference type="SUPFAM" id="SSF56091">
    <property type="entry name" value="DNA ligase/mRNA capping enzyme, catalytic domain"/>
    <property type="match status" value="1"/>
</dbReference>
<sequence length="367" mass="39784">MAGSGMAALREAAGAAGKLAAEEHEGLRYERLVDDWHGLARGTVFAAGIVIPGYPPIPRILRLATGLAERFPGPFRVEEKIDGYNVRYALVEGRLLGFSRGGFVCPFATDRGPELFDPAVLEEAPSRVLCAELAGPGNPYNIGRPPDPVADVALYAFDLLATDGSGFLPAGELDALAAAGAVRRARLLGRHTAADVAALRTLLHRLDAERREGVVFKEDGPQGRRAKYTTARVTVDDLRVTGAELLDLPPWYFTGRLLRLALFVDEEGLPRERLAAEMGTALLEGMLDAVAQVRDHGRVEHAFRCRFRARANAERFAAMLRGRAAVQVLVDGIEPDAEGYHVLRFRRVYPAMTGLLANVLRGGAIED</sequence>
<dbReference type="Gene3D" id="3.10.450.740">
    <property type="match status" value="1"/>
</dbReference>
<dbReference type="PRINTS" id="PR01048">
    <property type="entry name" value="Y414FAMILY"/>
</dbReference>
<dbReference type="OrthoDB" id="245177at2"/>
<evidence type="ECO:0000259" key="1">
    <source>
        <dbReference type="Pfam" id="PF09414"/>
    </source>
</evidence>
<dbReference type="Pfam" id="PF09414">
    <property type="entry name" value="RNA_ligase"/>
    <property type="match status" value="1"/>
</dbReference>
<name>A0A3N1Y6Z5_9GAMM</name>
<keyword evidence="3" id="KW-0436">Ligase</keyword>
<keyword evidence="4" id="KW-1185">Reference proteome</keyword>
<dbReference type="Proteomes" id="UP000276634">
    <property type="component" value="Unassembled WGS sequence"/>
</dbReference>
<dbReference type="InterPro" id="IPR041596">
    <property type="entry name" value="Lig_Pab1020_C"/>
</dbReference>
<dbReference type="Pfam" id="PF18330">
    <property type="entry name" value="Lig_C"/>
    <property type="match status" value="1"/>
</dbReference>
<dbReference type="Gene3D" id="3.30.70.3360">
    <property type="match status" value="1"/>
</dbReference>
<dbReference type="GO" id="GO:0016874">
    <property type="term" value="F:ligase activity"/>
    <property type="evidence" value="ECO:0007669"/>
    <property type="project" value="UniProtKB-KW"/>
</dbReference>
<protein>
    <submittedName>
        <fullName evidence="3">Putative ATP-dependent DNA ligase</fullName>
    </submittedName>
</protein>
<dbReference type="Gene3D" id="3.30.470.30">
    <property type="entry name" value="DNA ligase/mRNA capping enzyme"/>
    <property type="match status" value="1"/>
</dbReference>
<dbReference type="Gene3D" id="1.20.58.2250">
    <property type="match status" value="1"/>
</dbReference>
<feature type="domain" description="RNA ligase Pab1020 C-terminal" evidence="2">
    <location>
        <begin position="245"/>
        <end position="363"/>
    </location>
</feature>
<dbReference type="NCBIfam" id="TIGR01209">
    <property type="entry name" value="RNA ligase"/>
    <property type="match status" value="1"/>
</dbReference>
<reference evidence="3 4" key="1">
    <citation type="submission" date="2018-11" db="EMBL/GenBank/DDBJ databases">
        <title>Genomic Encyclopedia of Type Strains, Phase IV (KMG-IV): sequencing the most valuable type-strain genomes for metagenomic binning, comparative biology and taxonomic classification.</title>
        <authorList>
            <person name="Goeker M."/>
        </authorList>
    </citation>
    <scope>NUCLEOTIDE SEQUENCE [LARGE SCALE GENOMIC DNA]</scope>
    <source>
        <strain evidence="3 4">DSM 100275</strain>
    </source>
</reference>
<dbReference type="EMBL" id="RJVI01000001">
    <property type="protein sequence ID" value="ROR34599.1"/>
    <property type="molecule type" value="Genomic_DNA"/>
</dbReference>
<evidence type="ECO:0000259" key="2">
    <source>
        <dbReference type="Pfam" id="PF18330"/>
    </source>
</evidence>
<dbReference type="Gene3D" id="3.30.1490.70">
    <property type="match status" value="1"/>
</dbReference>
<comment type="caution">
    <text evidence="3">The sequence shown here is derived from an EMBL/GenBank/DDBJ whole genome shotgun (WGS) entry which is preliminary data.</text>
</comment>
<organism evidence="3 4">
    <name type="scientific">Inmirania thermothiophila</name>
    <dbReference type="NCBI Taxonomy" id="1750597"/>
    <lineage>
        <taxon>Bacteria</taxon>
        <taxon>Pseudomonadati</taxon>
        <taxon>Pseudomonadota</taxon>
        <taxon>Gammaproteobacteria</taxon>
        <taxon>Chromatiales</taxon>
        <taxon>Ectothiorhodospiraceae</taxon>
        <taxon>Inmirania</taxon>
    </lineage>
</organism>
<proteinExistence type="predicted"/>
<dbReference type="InterPro" id="IPR021122">
    <property type="entry name" value="RNA_ligase_dom_REL/Rnl2"/>
</dbReference>
<dbReference type="RefSeq" id="WP_123399917.1">
    <property type="nucleotide sequence ID" value="NZ_RJVI01000001.1"/>
</dbReference>
<evidence type="ECO:0000313" key="4">
    <source>
        <dbReference type="Proteomes" id="UP000276634"/>
    </source>
</evidence>
<dbReference type="InterPro" id="IPR001072">
    <property type="entry name" value="RNA_ligase_Pab1020"/>
</dbReference>
<gene>
    <name evidence="3" type="ORF">EDC57_0498</name>
</gene>
<evidence type="ECO:0000313" key="3">
    <source>
        <dbReference type="EMBL" id="ROR34599.1"/>
    </source>
</evidence>